<reference evidence="6 7" key="1">
    <citation type="submission" date="2018-07" db="EMBL/GenBank/DDBJ databases">
        <title>Parabacteroides acidifaciens nov. sp., isolated from human feces.</title>
        <authorList>
            <person name="Wang Y.J."/>
        </authorList>
    </citation>
    <scope>NUCLEOTIDE SEQUENCE [LARGE SCALE GENOMIC DNA]</scope>
    <source>
        <strain evidence="6 7">426-9</strain>
    </source>
</reference>
<dbReference type="Gene3D" id="3.40.50.1970">
    <property type="match status" value="1"/>
</dbReference>
<evidence type="ECO:0000256" key="1">
    <source>
        <dbReference type="ARBA" id="ARBA00007358"/>
    </source>
</evidence>
<protein>
    <submittedName>
        <fullName evidence="6">Iron-containing alcohol dehydrogenase</fullName>
    </submittedName>
</protein>
<reference evidence="5 8" key="2">
    <citation type="submission" date="2020-08" db="EMBL/GenBank/DDBJ databases">
        <title>Genome public.</title>
        <authorList>
            <person name="Liu C."/>
            <person name="Sun Q."/>
        </authorList>
    </citation>
    <scope>NUCLEOTIDE SEQUENCE [LARGE SCALE GENOMIC DNA]</scope>
    <source>
        <strain evidence="5 8">426_9</strain>
    </source>
</reference>
<dbReference type="Pfam" id="PF25137">
    <property type="entry name" value="ADH_Fe_C"/>
    <property type="match status" value="1"/>
</dbReference>
<comment type="similarity">
    <text evidence="1">Belongs to the iron-containing alcohol dehydrogenase family.</text>
</comment>
<dbReference type="AlphaFoldDB" id="A0A3D8HCW6"/>
<evidence type="ECO:0000259" key="3">
    <source>
        <dbReference type="Pfam" id="PF00465"/>
    </source>
</evidence>
<dbReference type="GO" id="GO:0004022">
    <property type="term" value="F:alcohol dehydrogenase (NAD+) activity"/>
    <property type="evidence" value="ECO:0007669"/>
    <property type="project" value="TreeGrafter"/>
</dbReference>
<dbReference type="FunFam" id="3.40.50.1970:FF:000003">
    <property type="entry name" value="Alcohol dehydrogenase, iron-containing"/>
    <property type="match status" value="1"/>
</dbReference>
<evidence type="ECO:0000313" key="8">
    <source>
        <dbReference type="Proteomes" id="UP000629596"/>
    </source>
</evidence>
<gene>
    <name evidence="6" type="ORF">DWU89_12190</name>
    <name evidence="5" type="ORF">H8784_11885</name>
</gene>
<proteinExistence type="inferred from homology"/>
<dbReference type="EMBL" id="QREV01000028">
    <property type="protein sequence ID" value="RDU48825.1"/>
    <property type="molecule type" value="Genomic_DNA"/>
</dbReference>
<dbReference type="Gene3D" id="1.20.1090.10">
    <property type="entry name" value="Dehydroquinate synthase-like - alpha domain"/>
    <property type="match status" value="1"/>
</dbReference>
<dbReference type="PANTHER" id="PTHR11496:SF104">
    <property type="entry name" value="3-DEOXY-ALPHA-D-MANNO-OCTULOSONATE 8-OXIDASE"/>
    <property type="match status" value="1"/>
</dbReference>
<organism evidence="6 7">
    <name type="scientific">Parabacteroides acidifaciens</name>
    <dbReference type="NCBI Taxonomy" id="2290935"/>
    <lineage>
        <taxon>Bacteria</taxon>
        <taxon>Pseudomonadati</taxon>
        <taxon>Bacteroidota</taxon>
        <taxon>Bacteroidia</taxon>
        <taxon>Bacteroidales</taxon>
        <taxon>Tannerellaceae</taxon>
        <taxon>Parabacteroides</taxon>
    </lineage>
</organism>
<dbReference type="InterPro" id="IPR056798">
    <property type="entry name" value="ADH_Fe_C"/>
</dbReference>
<evidence type="ECO:0000313" key="5">
    <source>
        <dbReference type="EMBL" id="MBC8602410.1"/>
    </source>
</evidence>
<evidence type="ECO:0000313" key="6">
    <source>
        <dbReference type="EMBL" id="RDU48825.1"/>
    </source>
</evidence>
<dbReference type="Proteomes" id="UP000256321">
    <property type="component" value="Unassembled WGS sequence"/>
</dbReference>
<name>A0A3D8HCW6_9BACT</name>
<dbReference type="SUPFAM" id="SSF56796">
    <property type="entry name" value="Dehydroquinate synthase-like"/>
    <property type="match status" value="1"/>
</dbReference>
<comment type="caution">
    <text evidence="6">The sequence shown here is derived from an EMBL/GenBank/DDBJ whole genome shotgun (WGS) entry which is preliminary data.</text>
</comment>
<sequence>MITNFTYFIPTRVLFGAGQLNHLHEQQLPGKKALIVTTSGKSVKRNGTLERVEKQLEMANVEYTLFDRVHPNPTLANVMDASILGKESGCDFVIGLGGGSAMDAAKAIAFAMTNPGDLWDYSFSTTGGKKERIAQPLPIVCITTTAGTASEVDPWGVITKEETGEKSGFFSGESMYPILSIVDPDLMMTIPSQFTAYQGMDAFFHATESVINTKNHIMGEMFALKAIELVAKYLPLAVKDGSDKEARYYMAVANSLAGYYMLCTSAHSMEHSLGGFYPELPHGAGLIMIAHAYYQKFADLKVCEGQMIKIAKAMGVHNAISGQDFVNALDKLIADIGMSDLKMSDFGITKEYLKSCPERTRKVMGGDISADPAELSDMDMLEIYLQSYK</sequence>
<feature type="domain" description="Fe-containing alcohol dehydrogenase-like C-terminal" evidence="4">
    <location>
        <begin position="195"/>
        <end position="387"/>
    </location>
</feature>
<accession>A0A3D8HCW6</accession>
<dbReference type="InterPro" id="IPR039697">
    <property type="entry name" value="Alcohol_dehydrogenase_Fe"/>
</dbReference>
<dbReference type="CDD" id="cd08185">
    <property type="entry name" value="Fe-ADH-like"/>
    <property type="match status" value="1"/>
</dbReference>
<dbReference type="Pfam" id="PF00465">
    <property type="entry name" value="Fe-ADH"/>
    <property type="match status" value="1"/>
</dbReference>
<evidence type="ECO:0000313" key="7">
    <source>
        <dbReference type="Proteomes" id="UP000256321"/>
    </source>
</evidence>
<dbReference type="InterPro" id="IPR001670">
    <property type="entry name" value="ADH_Fe/GldA"/>
</dbReference>
<dbReference type="RefSeq" id="WP_115499919.1">
    <property type="nucleotide sequence ID" value="NZ_JACRTI010000028.1"/>
</dbReference>
<keyword evidence="2" id="KW-0560">Oxidoreductase</keyword>
<dbReference type="PANTHER" id="PTHR11496">
    <property type="entry name" value="ALCOHOL DEHYDROGENASE"/>
    <property type="match status" value="1"/>
</dbReference>
<dbReference type="GO" id="GO:0046872">
    <property type="term" value="F:metal ion binding"/>
    <property type="evidence" value="ECO:0007669"/>
    <property type="project" value="InterPro"/>
</dbReference>
<dbReference type="Proteomes" id="UP000629596">
    <property type="component" value="Unassembled WGS sequence"/>
</dbReference>
<feature type="domain" description="Alcohol dehydrogenase iron-type/glycerol dehydrogenase GldA" evidence="3">
    <location>
        <begin position="10"/>
        <end position="184"/>
    </location>
</feature>
<evidence type="ECO:0000256" key="2">
    <source>
        <dbReference type="ARBA" id="ARBA00023002"/>
    </source>
</evidence>
<evidence type="ECO:0000259" key="4">
    <source>
        <dbReference type="Pfam" id="PF25137"/>
    </source>
</evidence>
<keyword evidence="8" id="KW-1185">Reference proteome</keyword>
<dbReference type="EMBL" id="JACRTI010000028">
    <property type="protein sequence ID" value="MBC8602410.1"/>
    <property type="molecule type" value="Genomic_DNA"/>
</dbReference>